<dbReference type="RefSeq" id="WP_336588199.1">
    <property type="nucleotide sequence ID" value="NZ_JBBAXC010000015.1"/>
</dbReference>
<sequence>MLQQIYPTPNHDYQYELNKDMQFAAAHYVPHEAAGACQNVHGHTYFVNITIVGDELDETGFLINFQHIKQLIHKRFDHTLLNEDPTFSKEDSNHFSTTEVMARKVWELIQEHLNTLPTKPKCAQVFVRETPTSYCIYRPRKELLLK</sequence>
<dbReference type="Proteomes" id="UP001312865">
    <property type="component" value="Unassembled WGS sequence"/>
</dbReference>
<dbReference type="EC" id="4.-.-.-" evidence="8"/>
<accession>A0ABU8HI55</accession>
<dbReference type="Gene3D" id="3.30.479.10">
    <property type="entry name" value="6-pyruvoyl tetrahydropterin synthase/QueD"/>
    <property type="match status" value="1"/>
</dbReference>
<dbReference type="PIRSF" id="PIRSF006113">
    <property type="entry name" value="PTP_synth"/>
    <property type="match status" value="1"/>
</dbReference>
<protein>
    <recommendedName>
        <fullName evidence="3 8">6-carboxy-5,6,7,8-tetrahydropterin synthase</fullName>
        <ecNumber evidence="8">4.-.-.-</ecNumber>
    </recommendedName>
</protein>
<dbReference type="Pfam" id="PF01242">
    <property type="entry name" value="PTPS"/>
    <property type="match status" value="1"/>
</dbReference>
<keyword evidence="8" id="KW-0671">Queuosine biosynthesis</keyword>
<dbReference type="NCBIfam" id="TIGR03367">
    <property type="entry name" value="queuosine_QueD"/>
    <property type="match status" value="1"/>
</dbReference>
<dbReference type="GO" id="GO:0070497">
    <property type="term" value="F:6-carboxytetrahydropterin synthase activity"/>
    <property type="evidence" value="ECO:0007669"/>
    <property type="project" value="UniProtKB-EC"/>
</dbReference>
<organism evidence="9 10">
    <name type="scientific">Bacillus spongiae</name>
    <dbReference type="NCBI Taxonomy" id="2683610"/>
    <lineage>
        <taxon>Bacteria</taxon>
        <taxon>Bacillati</taxon>
        <taxon>Bacillota</taxon>
        <taxon>Bacilli</taxon>
        <taxon>Bacillales</taxon>
        <taxon>Bacillaceae</taxon>
        <taxon>Bacillus</taxon>
    </lineage>
</organism>
<evidence type="ECO:0000313" key="10">
    <source>
        <dbReference type="Proteomes" id="UP001312865"/>
    </source>
</evidence>
<evidence type="ECO:0000256" key="4">
    <source>
        <dbReference type="ARBA" id="ARBA00022723"/>
    </source>
</evidence>
<reference evidence="9 10" key="1">
    <citation type="journal article" date="2018" name="J. Microbiol.">
        <title>Bacillus spongiae sp. nov., isolated from sponge of Jeju Island.</title>
        <authorList>
            <person name="Lee G.E."/>
            <person name="Im W.T."/>
            <person name="Park J.S."/>
        </authorList>
    </citation>
    <scope>NUCLEOTIDE SEQUENCE [LARGE SCALE GENOMIC DNA]</scope>
    <source>
        <strain evidence="9 10">135PIL107-10</strain>
    </source>
</reference>
<dbReference type="PANTHER" id="PTHR12589">
    <property type="entry name" value="PYRUVOYL TETRAHYDROBIOPTERIN SYNTHASE"/>
    <property type="match status" value="1"/>
</dbReference>
<name>A0ABU8HI55_9BACI</name>
<dbReference type="SUPFAM" id="SSF55620">
    <property type="entry name" value="Tetrahydrobiopterin biosynthesis enzymes-like"/>
    <property type="match status" value="1"/>
</dbReference>
<dbReference type="InterPro" id="IPR007115">
    <property type="entry name" value="6-PTP_synth/QueD"/>
</dbReference>
<comment type="similarity">
    <text evidence="2 8">Belongs to the PTPS family. QueD subfamily.</text>
</comment>
<keyword evidence="10" id="KW-1185">Reference proteome</keyword>
<keyword evidence="6 8" id="KW-0456">Lyase</keyword>
<evidence type="ECO:0000256" key="6">
    <source>
        <dbReference type="ARBA" id="ARBA00023239"/>
    </source>
</evidence>
<evidence type="ECO:0000256" key="1">
    <source>
        <dbReference type="ARBA" id="ARBA00005061"/>
    </source>
</evidence>
<keyword evidence="5 8" id="KW-0862">Zinc</keyword>
<evidence type="ECO:0000313" key="9">
    <source>
        <dbReference type="EMBL" id="MEI5908753.1"/>
    </source>
</evidence>
<dbReference type="InterPro" id="IPR038418">
    <property type="entry name" value="6-PTP_synth/QueD_sf"/>
</dbReference>
<evidence type="ECO:0000256" key="8">
    <source>
        <dbReference type="PIRNR" id="PIRNR006113"/>
    </source>
</evidence>
<comment type="caution">
    <text evidence="9">The sequence shown here is derived from an EMBL/GenBank/DDBJ whole genome shotgun (WGS) entry which is preliminary data.</text>
</comment>
<evidence type="ECO:0000256" key="3">
    <source>
        <dbReference type="ARBA" id="ARBA00018141"/>
    </source>
</evidence>
<evidence type="ECO:0000256" key="5">
    <source>
        <dbReference type="ARBA" id="ARBA00022833"/>
    </source>
</evidence>
<evidence type="ECO:0000256" key="2">
    <source>
        <dbReference type="ARBA" id="ARBA00008900"/>
    </source>
</evidence>
<evidence type="ECO:0000256" key="7">
    <source>
        <dbReference type="ARBA" id="ARBA00048807"/>
    </source>
</evidence>
<gene>
    <name evidence="9" type="primary">queD</name>
    <name evidence="9" type="ORF">WAK64_17030</name>
</gene>
<comment type="catalytic activity">
    <reaction evidence="7 8">
        <text>7,8-dihydroneopterin 3'-triphosphate + H2O = 6-carboxy-5,6,7,8-tetrahydropterin + triphosphate + acetaldehyde + 2 H(+)</text>
        <dbReference type="Rhea" id="RHEA:27966"/>
        <dbReference type="ChEBI" id="CHEBI:15343"/>
        <dbReference type="ChEBI" id="CHEBI:15377"/>
        <dbReference type="ChEBI" id="CHEBI:15378"/>
        <dbReference type="ChEBI" id="CHEBI:18036"/>
        <dbReference type="ChEBI" id="CHEBI:58462"/>
        <dbReference type="ChEBI" id="CHEBI:61032"/>
        <dbReference type="EC" id="4.1.2.50"/>
    </reaction>
</comment>
<keyword evidence="4 8" id="KW-0479">Metal-binding</keyword>
<comment type="cofactor">
    <cofactor evidence="8">
        <name>Zn(2+)</name>
        <dbReference type="ChEBI" id="CHEBI:29105"/>
    </cofactor>
    <text evidence="8">Binds 1 zinc ion per subunit.</text>
</comment>
<dbReference type="PANTHER" id="PTHR12589:SF7">
    <property type="entry name" value="6-PYRUVOYL TETRAHYDROBIOPTERIN SYNTHASE"/>
    <property type="match status" value="1"/>
</dbReference>
<dbReference type="EMBL" id="JBBAXC010000015">
    <property type="protein sequence ID" value="MEI5908753.1"/>
    <property type="molecule type" value="Genomic_DNA"/>
</dbReference>
<proteinExistence type="inferred from homology"/>
<comment type="pathway">
    <text evidence="1 8">Purine metabolism; 7-cyano-7-deazaguanine biosynthesis.</text>
</comment>